<dbReference type="EMBL" id="JACEEZ010019767">
    <property type="protein sequence ID" value="KAG0715348.1"/>
    <property type="molecule type" value="Genomic_DNA"/>
</dbReference>
<organism evidence="1 2">
    <name type="scientific">Chionoecetes opilio</name>
    <name type="common">Atlantic snow crab</name>
    <name type="synonym">Cancer opilio</name>
    <dbReference type="NCBI Taxonomy" id="41210"/>
    <lineage>
        <taxon>Eukaryota</taxon>
        <taxon>Metazoa</taxon>
        <taxon>Ecdysozoa</taxon>
        <taxon>Arthropoda</taxon>
        <taxon>Crustacea</taxon>
        <taxon>Multicrustacea</taxon>
        <taxon>Malacostraca</taxon>
        <taxon>Eumalacostraca</taxon>
        <taxon>Eucarida</taxon>
        <taxon>Decapoda</taxon>
        <taxon>Pleocyemata</taxon>
        <taxon>Brachyura</taxon>
        <taxon>Eubrachyura</taxon>
        <taxon>Majoidea</taxon>
        <taxon>Majidae</taxon>
        <taxon>Chionoecetes</taxon>
    </lineage>
</organism>
<protein>
    <submittedName>
        <fullName evidence="1">Uncharacterized protein</fullName>
    </submittedName>
</protein>
<evidence type="ECO:0000313" key="2">
    <source>
        <dbReference type="Proteomes" id="UP000770661"/>
    </source>
</evidence>
<reference evidence="1" key="1">
    <citation type="submission" date="2020-07" db="EMBL/GenBank/DDBJ databases">
        <title>The High-quality genome of the commercially important snow crab, Chionoecetes opilio.</title>
        <authorList>
            <person name="Jeong J.-H."/>
            <person name="Ryu S."/>
        </authorList>
    </citation>
    <scope>NUCLEOTIDE SEQUENCE</scope>
    <source>
        <strain evidence="1">MADBK_172401_WGS</strain>
        <tissue evidence="1">Digestive gland</tissue>
    </source>
</reference>
<comment type="caution">
    <text evidence="1">The sequence shown here is derived from an EMBL/GenBank/DDBJ whole genome shotgun (WGS) entry which is preliminary data.</text>
</comment>
<evidence type="ECO:0000313" key="1">
    <source>
        <dbReference type="EMBL" id="KAG0715348.1"/>
    </source>
</evidence>
<gene>
    <name evidence="1" type="ORF">GWK47_012113</name>
</gene>
<keyword evidence="2" id="KW-1185">Reference proteome</keyword>
<name>A0A8J4XX10_CHIOP</name>
<dbReference type="Proteomes" id="UP000770661">
    <property type="component" value="Unassembled WGS sequence"/>
</dbReference>
<proteinExistence type="predicted"/>
<dbReference type="AlphaFoldDB" id="A0A8J4XX10"/>
<sequence length="118" mass="13699">MDFLMVTAMQPLFKLPVVRLLNPEKIDVMMLRLLFEVTEQAVLDTSEGSSPNQDIWDNFFKYNTAIPSSAVLERLFSQWADIMKAKRVSLTSDYFERLVFMKGNMDLPNMELLPEDTE</sequence>
<dbReference type="OrthoDB" id="6630171at2759"/>
<accession>A0A8J4XX10</accession>